<proteinExistence type="predicted"/>
<evidence type="ECO:0008006" key="3">
    <source>
        <dbReference type="Google" id="ProtNLM"/>
    </source>
</evidence>
<keyword evidence="2" id="KW-1185">Reference proteome</keyword>
<dbReference type="AlphaFoldDB" id="A0A4S8PHP5"/>
<evidence type="ECO:0000313" key="2">
    <source>
        <dbReference type="Proteomes" id="UP000305792"/>
    </source>
</evidence>
<comment type="caution">
    <text evidence="1">The sequence shown here is derived from an EMBL/GenBank/DDBJ whole genome shotgun (WGS) entry which is preliminary data.</text>
</comment>
<dbReference type="OrthoDB" id="10009270at2"/>
<dbReference type="EMBL" id="STGX01000004">
    <property type="protein sequence ID" value="THV30117.1"/>
    <property type="molecule type" value="Genomic_DNA"/>
</dbReference>
<evidence type="ECO:0000313" key="1">
    <source>
        <dbReference type="EMBL" id="THV30117.1"/>
    </source>
</evidence>
<reference evidence="1 2" key="1">
    <citation type="journal article" date="2018" name="Int. J. Syst. Evol. Microbiol.">
        <title>Glycomyces paridis sp. nov., isolated from the medicinal plant Paris polyphylla.</title>
        <authorList>
            <person name="Fang X.M."/>
            <person name="Bai J.L."/>
            <person name="Su J."/>
            <person name="Zhao L.L."/>
            <person name="Liu H.Y."/>
            <person name="Ma B.P."/>
            <person name="Zhang Y.Q."/>
            <person name="Yu L.Y."/>
        </authorList>
    </citation>
    <scope>NUCLEOTIDE SEQUENCE [LARGE SCALE GENOMIC DNA]</scope>
    <source>
        <strain evidence="1 2">CPCC 204357</strain>
    </source>
</reference>
<protein>
    <recommendedName>
        <fullName evidence="3">YbaB/EbfC family nucleoid-associated protein</fullName>
    </recommendedName>
</protein>
<accession>A0A4S8PHP5</accession>
<organism evidence="1 2">
    <name type="scientific">Glycomyces paridis</name>
    <dbReference type="NCBI Taxonomy" id="2126555"/>
    <lineage>
        <taxon>Bacteria</taxon>
        <taxon>Bacillati</taxon>
        <taxon>Actinomycetota</taxon>
        <taxon>Actinomycetes</taxon>
        <taxon>Glycomycetales</taxon>
        <taxon>Glycomycetaceae</taxon>
        <taxon>Glycomyces</taxon>
    </lineage>
</organism>
<dbReference type="Proteomes" id="UP000305792">
    <property type="component" value="Unassembled WGS sequence"/>
</dbReference>
<dbReference type="RefSeq" id="WP_136528990.1">
    <property type="nucleotide sequence ID" value="NZ_STGX01000004.1"/>
</dbReference>
<name>A0A4S8PHP5_9ACTN</name>
<gene>
    <name evidence="1" type="ORF">E9998_06985</name>
</gene>
<sequence>MTSPEPQAFSFALPDDYEKMLDEARSALDRLPRDEHWEQARQALDQAPDRRTHETFQREGAQTLALIAEHQAARHTGRDREDTTEVVLDATGILVELRFTASAVRLGSDGLPEALRAAWAGAEASRLDAALAFAERSSAAGAELQAAARVDTATRQVQHSIQRAIDDRAHERFHRTTDDGRCTVTVDLCGAFVDLVCHEHDPFAGTDRRALARGILAAVTAAQADGAAVIGDLCEERYRELE</sequence>